<keyword evidence="2 8" id="KW-0813">Transport</keyword>
<evidence type="ECO:0000256" key="1">
    <source>
        <dbReference type="ARBA" id="ARBA00001927"/>
    </source>
</evidence>
<keyword evidence="3 8" id="KW-0479">Metal-binding</keyword>
<evidence type="ECO:0000256" key="6">
    <source>
        <dbReference type="ARBA" id="ARBA00023014"/>
    </source>
</evidence>
<dbReference type="GO" id="GO:0005506">
    <property type="term" value="F:iron ion binding"/>
    <property type="evidence" value="ECO:0007669"/>
    <property type="project" value="UniProtKB-UniRule"/>
</dbReference>
<evidence type="ECO:0000256" key="2">
    <source>
        <dbReference type="ARBA" id="ARBA00022448"/>
    </source>
</evidence>
<organism evidence="10 11">
    <name type="scientific">Pseudosporangium ferrugineum</name>
    <dbReference type="NCBI Taxonomy" id="439699"/>
    <lineage>
        <taxon>Bacteria</taxon>
        <taxon>Bacillati</taxon>
        <taxon>Actinomycetota</taxon>
        <taxon>Actinomycetes</taxon>
        <taxon>Micromonosporales</taxon>
        <taxon>Micromonosporaceae</taxon>
        <taxon>Pseudosporangium</taxon>
    </lineage>
</organism>
<dbReference type="GO" id="GO:0009055">
    <property type="term" value="F:electron transfer activity"/>
    <property type="evidence" value="ECO:0007669"/>
    <property type="project" value="UniProtKB-UniRule"/>
</dbReference>
<proteinExistence type="predicted"/>
<dbReference type="Proteomes" id="UP000239209">
    <property type="component" value="Unassembled WGS sequence"/>
</dbReference>
<comment type="caution">
    <text evidence="10">The sequence shown here is derived from an EMBL/GenBank/DDBJ whole genome shotgun (WGS) entry which is preliminary data.</text>
</comment>
<dbReference type="Gene3D" id="3.30.70.20">
    <property type="match status" value="1"/>
</dbReference>
<sequence>MRITADTGVCVGAGQCVLTDPGVFDQDADGIVTLLTDRPDAAAAEGVRTAVELCPAGALSIVEDEAAPA</sequence>
<reference evidence="10 11" key="1">
    <citation type="submission" date="2018-03" db="EMBL/GenBank/DDBJ databases">
        <title>Genomic Encyclopedia of Archaeal and Bacterial Type Strains, Phase II (KMG-II): from individual species to whole genera.</title>
        <authorList>
            <person name="Goeker M."/>
        </authorList>
    </citation>
    <scope>NUCLEOTIDE SEQUENCE [LARGE SCALE GENOMIC DNA]</scope>
    <source>
        <strain evidence="10 11">DSM 45348</strain>
    </source>
</reference>
<dbReference type="PANTHER" id="PTHR36923:SF3">
    <property type="entry name" value="FERREDOXIN"/>
    <property type="match status" value="1"/>
</dbReference>
<protein>
    <recommendedName>
        <fullName evidence="8">Ferredoxin</fullName>
    </recommendedName>
</protein>
<dbReference type="InterPro" id="IPR004873">
    <property type="entry name" value="BURP_dom"/>
</dbReference>
<keyword evidence="11" id="KW-1185">Reference proteome</keyword>
<dbReference type="PROSITE" id="PS51277">
    <property type="entry name" value="BURP"/>
    <property type="match status" value="1"/>
</dbReference>
<evidence type="ECO:0000256" key="8">
    <source>
        <dbReference type="RuleBase" id="RU368020"/>
    </source>
</evidence>
<dbReference type="Pfam" id="PF06902">
    <property type="entry name" value="Fer4_19"/>
    <property type="match status" value="1"/>
</dbReference>
<dbReference type="InterPro" id="IPR010693">
    <property type="entry name" value="Divergent_4Fe-4S_mono-cluster"/>
</dbReference>
<gene>
    <name evidence="10" type="ORF">CLV70_112210</name>
</gene>
<evidence type="ECO:0000256" key="5">
    <source>
        <dbReference type="ARBA" id="ARBA00023004"/>
    </source>
</evidence>
<dbReference type="EMBL" id="PVZG01000012">
    <property type="protein sequence ID" value="PRY25844.1"/>
    <property type="molecule type" value="Genomic_DNA"/>
</dbReference>
<dbReference type="GO" id="GO:0051538">
    <property type="term" value="F:3 iron, 4 sulfur cluster binding"/>
    <property type="evidence" value="ECO:0007669"/>
    <property type="project" value="UniProtKB-KW"/>
</dbReference>
<dbReference type="OrthoDB" id="9803319at2"/>
<dbReference type="InterPro" id="IPR051269">
    <property type="entry name" value="Fe-S_cluster_ET"/>
</dbReference>
<feature type="domain" description="BURP" evidence="9">
    <location>
        <begin position="1"/>
        <end position="69"/>
    </location>
</feature>
<dbReference type="SUPFAM" id="SSF54862">
    <property type="entry name" value="4Fe-4S ferredoxins"/>
    <property type="match status" value="1"/>
</dbReference>
<dbReference type="AlphaFoldDB" id="A0A2T0RXD4"/>
<keyword evidence="7" id="KW-0003">3Fe-4S</keyword>
<evidence type="ECO:0000256" key="4">
    <source>
        <dbReference type="ARBA" id="ARBA00022982"/>
    </source>
</evidence>
<keyword evidence="4 8" id="KW-0249">Electron transport</keyword>
<keyword evidence="5 8" id="KW-0408">Iron</keyword>
<dbReference type="InterPro" id="IPR001080">
    <property type="entry name" value="3Fe4S_ferredoxin"/>
</dbReference>
<comment type="function">
    <text evidence="8">Ferredoxins are iron-sulfur proteins that transfer electrons in a wide variety of metabolic reactions.</text>
</comment>
<evidence type="ECO:0000259" key="9">
    <source>
        <dbReference type="PROSITE" id="PS51277"/>
    </source>
</evidence>
<evidence type="ECO:0000313" key="10">
    <source>
        <dbReference type="EMBL" id="PRY25844.1"/>
    </source>
</evidence>
<comment type="cofactor">
    <cofactor evidence="1">
        <name>[3Fe-4S] cluster</name>
        <dbReference type="ChEBI" id="CHEBI:21137"/>
    </cofactor>
</comment>
<dbReference type="PANTHER" id="PTHR36923">
    <property type="entry name" value="FERREDOXIN"/>
    <property type="match status" value="1"/>
</dbReference>
<evidence type="ECO:0000256" key="3">
    <source>
        <dbReference type="ARBA" id="ARBA00022723"/>
    </source>
</evidence>
<dbReference type="PRINTS" id="PR00352">
    <property type="entry name" value="3FE4SFRDOXIN"/>
</dbReference>
<name>A0A2T0RXD4_9ACTN</name>
<accession>A0A2T0RXD4</accession>
<dbReference type="RefSeq" id="WP_106129023.1">
    <property type="nucleotide sequence ID" value="NZ_PVZG01000012.1"/>
</dbReference>
<evidence type="ECO:0000313" key="11">
    <source>
        <dbReference type="Proteomes" id="UP000239209"/>
    </source>
</evidence>
<evidence type="ECO:0000256" key="7">
    <source>
        <dbReference type="ARBA" id="ARBA00023291"/>
    </source>
</evidence>
<keyword evidence="6 8" id="KW-0411">Iron-sulfur</keyword>